<accession>A0A1H3D739</accession>
<dbReference type="SUPFAM" id="SSF141530">
    <property type="entry name" value="PTSIIA/GutA-like"/>
    <property type="match status" value="1"/>
</dbReference>
<dbReference type="PANTHER" id="PTHR40398">
    <property type="entry name" value="PTS SYSTEM GLUCITOL/SORBITOL-SPECIFIC EIIA COMPONENT"/>
    <property type="match status" value="1"/>
</dbReference>
<gene>
    <name evidence="2" type="ORF">SAMN05660923_02623</name>
</gene>
<protein>
    <submittedName>
        <fullName evidence="2">PTS system, glucitol/sorbitol-specific IIA component</fullName>
    </submittedName>
</protein>
<dbReference type="GO" id="GO:0009401">
    <property type="term" value="P:phosphoenolpyruvate-dependent sugar phosphotransferase system"/>
    <property type="evidence" value="ECO:0007669"/>
    <property type="project" value="InterPro"/>
</dbReference>
<evidence type="ECO:0000313" key="2">
    <source>
        <dbReference type="EMBL" id="SDX62195.1"/>
    </source>
</evidence>
<dbReference type="PANTHER" id="PTHR40398:SF1">
    <property type="entry name" value="PTS SYSTEM GLUCITOL_SORBITOL-SPECIFIC EIIA COMPONENT"/>
    <property type="match status" value="1"/>
</dbReference>
<keyword evidence="3" id="KW-1185">Reference proteome</keyword>
<dbReference type="RefSeq" id="WP_093754425.1">
    <property type="nucleotide sequence ID" value="NZ_FNNG01000014.1"/>
</dbReference>
<dbReference type="Proteomes" id="UP000198828">
    <property type="component" value="Unassembled WGS sequence"/>
</dbReference>
<name>A0A1H3D739_9FIRM</name>
<sequence length="116" mass="12762">MKYRVEIIKIGEMVEELLGEKILILFNADAPEDLAEISVLHTGYDLVEDVKPGDKVKIGDMEYTVTGVGSEANKTLRELGHCTLKFNGLSKTELPGDISLKGQIPNIKNGDIISIY</sequence>
<dbReference type="GO" id="GO:0016301">
    <property type="term" value="F:kinase activity"/>
    <property type="evidence" value="ECO:0007669"/>
    <property type="project" value="TreeGrafter"/>
</dbReference>
<organism evidence="2 3">
    <name type="scientific">Tepidimicrobium xylanilyticum</name>
    <dbReference type="NCBI Taxonomy" id="1123352"/>
    <lineage>
        <taxon>Bacteria</taxon>
        <taxon>Bacillati</taxon>
        <taxon>Bacillota</taxon>
        <taxon>Tissierellia</taxon>
        <taxon>Tissierellales</taxon>
        <taxon>Tepidimicrobiaceae</taxon>
        <taxon>Tepidimicrobium</taxon>
    </lineage>
</organism>
<dbReference type="GO" id="GO:0005737">
    <property type="term" value="C:cytoplasm"/>
    <property type="evidence" value="ECO:0007669"/>
    <property type="project" value="InterPro"/>
</dbReference>
<dbReference type="InterPro" id="IPR036665">
    <property type="entry name" value="PTS_IIA_glucitol/sorbitol_sf"/>
</dbReference>
<dbReference type="AlphaFoldDB" id="A0A1H3D739"/>
<dbReference type="OrthoDB" id="5113885at2"/>
<dbReference type="Pfam" id="PF03829">
    <property type="entry name" value="PTSIIA_gutA"/>
    <property type="match status" value="1"/>
</dbReference>
<proteinExistence type="predicted"/>
<dbReference type="PROSITE" id="PS51097">
    <property type="entry name" value="PTS_EIIA_TYPE_5"/>
    <property type="match status" value="1"/>
</dbReference>
<dbReference type="InterPro" id="IPR004716">
    <property type="entry name" value="PTS_IIA_glucitol/sorbitol-sp"/>
</dbReference>
<dbReference type="EMBL" id="FNNG01000014">
    <property type="protein sequence ID" value="SDX62195.1"/>
    <property type="molecule type" value="Genomic_DNA"/>
</dbReference>
<reference evidence="2 3" key="1">
    <citation type="submission" date="2016-10" db="EMBL/GenBank/DDBJ databases">
        <authorList>
            <person name="de Groot N.N."/>
        </authorList>
    </citation>
    <scope>NUCLEOTIDE SEQUENCE [LARGE SCALE GENOMIC DNA]</scope>
    <source>
        <strain evidence="2 3">DSM 23310</strain>
    </source>
</reference>
<evidence type="ECO:0000313" key="3">
    <source>
        <dbReference type="Proteomes" id="UP000198828"/>
    </source>
</evidence>
<dbReference type="GO" id="GO:0008982">
    <property type="term" value="F:protein-N(PI)-phosphohistidine-sugar phosphotransferase activity"/>
    <property type="evidence" value="ECO:0007669"/>
    <property type="project" value="InterPro"/>
</dbReference>
<dbReference type="Gene3D" id="2.40.33.40">
    <property type="entry name" value="Phosphotransferase system, glucitol/sorbitol-specific IIA component"/>
    <property type="match status" value="1"/>
</dbReference>
<evidence type="ECO:0000256" key="1">
    <source>
        <dbReference type="PROSITE-ProRule" id="PRU00420"/>
    </source>
</evidence>
<feature type="modified residue" description="Phosphohistidine; by HPr" evidence="1">
    <location>
        <position position="41"/>
    </location>
</feature>